<keyword evidence="6 7" id="KW-0472">Membrane</keyword>
<feature type="transmembrane region" description="Helical" evidence="7">
    <location>
        <begin position="263"/>
        <end position="282"/>
    </location>
</feature>
<dbReference type="Gene3D" id="1.10.3720.10">
    <property type="entry name" value="MetI-like"/>
    <property type="match status" value="1"/>
</dbReference>
<dbReference type="Proteomes" id="UP000564644">
    <property type="component" value="Unassembled WGS sequence"/>
</dbReference>
<dbReference type="PANTHER" id="PTHR43744:SF9">
    <property type="entry name" value="POLYGALACTURONAN_RHAMNOGALACTURONAN TRANSPORT SYSTEM PERMEASE PROTEIN YTCP"/>
    <property type="match status" value="1"/>
</dbReference>
<dbReference type="GO" id="GO:0055085">
    <property type="term" value="P:transmembrane transport"/>
    <property type="evidence" value="ECO:0007669"/>
    <property type="project" value="InterPro"/>
</dbReference>
<dbReference type="RefSeq" id="WP_185128514.1">
    <property type="nucleotide sequence ID" value="NZ_JACJVO010000009.1"/>
</dbReference>
<evidence type="ECO:0000256" key="1">
    <source>
        <dbReference type="ARBA" id="ARBA00004651"/>
    </source>
</evidence>
<evidence type="ECO:0000256" key="5">
    <source>
        <dbReference type="ARBA" id="ARBA00022989"/>
    </source>
</evidence>
<feature type="transmembrane region" description="Helical" evidence="7">
    <location>
        <begin position="12"/>
        <end position="34"/>
    </location>
</feature>
<dbReference type="GO" id="GO:0005886">
    <property type="term" value="C:plasma membrane"/>
    <property type="evidence" value="ECO:0007669"/>
    <property type="project" value="UniProtKB-SubCell"/>
</dbReference>
<comment type="similarity">
    <text evidence="7">Belongs to the binding-protein-dependent transport system permease family.</text>
</comment>
<sequence>MHSPVYRGKGDRLFSILVVLILFAIFIIVLYPLLYTLSASFSDPLAVLNGRLWLLPVGWTLKAYGNVLDHPEIWVGYRNTLLYTSVALVFNIVLTILAAFPLSRRDFKGRGLLTGILVFTMFFDGGMITTYLVVHKLHLINTMWALVLPKAINTFNVIVTITFLRHTIPEEVYEAARVDGCSNTRMLLSIAIPLSKPILAVMVLFYAVEQWNSYFDALIYISKQQLFPLQLILRNILIAASASDMTTAADAGATQRMLDSEGIKYAVIILASLPMLILYPFVQRFFVNGVMIGSVKG</sequence>
<evidence type="ECO:0000313" key="10">
    <source>
        <dbReference type="Proteomes" id="UP000564644"/>
    </source>
</evidence>
<feature type="transmembrane region" description="Helical" evidence="7">
    <location>
        <begin position="81"/>
        <end position="100"/>
    </location>
</feature>
<comment type="subcellular location">
    <subcellularLocation>
        <location evidence="1 7">Cell membrane</location>
        <topology evidence="1 7">Multi-pass membrane protein</topology>
    </subcellularLocation>
</comment>
<feature type="transmembrane region" description="Helical" evidence="7">
    <location>
        <begin position="186"/>
        <end position="208"/>
    </location>
</feature>
<reference evidence="9 10" key="1">
    <citation type="submission" date="2020-08" db="EMBL/GenBank/DDBJ databases">
        <title>Cohnella phylogeny.</title>
        <authorList>
            <person name="Dunlap C."/>
        </authorList>
    </citation>
    <scope>NUCLEOTIDE SEQUENCE [LARGE SCALE GENOMIC DNA]</scope>
    <source>
        <strain evidence="9 10">CBP 2801</strain>
    </source>
</reference>
<keyword evidence="2 7" id="KW-0813">Transport</keyword>
<evidence type="ECO:0000256" key="4">
    <source>
        <dbReference type="ARBA" id="ARBA00022692"/>
    </source>
</evidence>
<feature type="transmembrane region" description="Helical" evidence="7">
    <location>
        <begin position="112"/>
        <end position="134"/>
    </location>
</feature>
<organism evidence="9 10">
    <name type="scientific">Cohnella zeiphila</name>
    <dbReference type="NCBI Taxonomy" id="2761120"/>
    <lineage>
        <taxon>Bacteria</taxon>
        <taxon>Bacillati</taxon>
        <taxon>Bacillota</taxon>
        <taxon>Bacilli</taxon>
        <taxon>Bacillales</taxon>
        <taxon>Paenibacillaceae</taxon>
        <taxon>Cohnella</taxon>
    </lineage>
</organism>
<feature type="domain" description="ABC transmembrane type-1" evidence="8">
    <location>
        <begin position="77"/>
        <end position="282"/>
    </location>
</feature>
<accession>A0A7X0SJ00</accession>
<evidence type="ECO:0000256" key="6">
    <source>
        <dbReference type="ARBA" id="ARBA00023136"/>
    </source>
</evidence>
<keyword evidence="5 7" id="KW-1133">Transmembrane helix</keyword>
<dbReference type="AlphaFoldDB" id="A0A7X0SJ00"/>
<dbReference type="EMBL" id="JACJVO010000009">
    <property type="protein sequence ID" value="MBB6730858.1"/>
    <property type="molecule type" value="Genomic_DNA"/>
</dbReference>
<dbReference type="SUPFAM" id="SSF161098">
    <property type="entry name" value="MetI-like"/>
    <property type="match status" value="1"/>
</dbReference>
<keyword evidence="10" id="KW-1185">Reference proteome</keyword>
<evidence type="ECO:0000259" key="8">
    <source>
        <dbReference type="PROSITE" id="PS50928"/>
    </source>
</evidence>
<evidence type="ECO:0000313" key="9">
    <source>
        <dbReference type="EMBL" id="MBB6730858.1"/>
    </source>
</evidence>
<dbReference type="PROSITE" id="PS50928">
    <property type="entry name" value="ABC_TM1"/>
    <property type="match status" value="1"/>
</dbReference>
<keyword evidence="4 7" id="KW-0812">Transmembrane</keyword>
<comment type="caution">
    <text evidence="9">The sequence shown here is derived from an EMBL/GenBank/DDBJ whole genome shotgun (WGS) entry which is preliminary data.</text>
</comment>
<dbReference type="CDD" id="cd06261">
    <property type="entry name" value="TM_PBP2"/>
    <property type="match status" value="1"/>
</dbReference>
<feature type="transmembrane region" description="Helical" evidence="7">
    <location>
        <begin position="146"/>
        <end position="165"/>
    </location>
</feature>
<dbReference type="Pfam" id="PF00528">
    <property type="entry name" value="BPD_transp_1"/>
    <property type="match status" value="1"/>
</dbReference>
<protein>
    <submittedName>
        <fullName evidence="9">Carbohydrate ABC transporter permease</fullName>
    </submittedName>
</protein>
<gene>
    <name evidence="9" type="ORF">H7C18_08080</name>
</gene>
<dbReference type="InterPro" id="IPR000515">
    <property type="entry name" value="MetI-like"/>
</dbReference>
<evidence type="ECO:0000256" key="7">
    <source>
        <dbReference type="RuleBase" id="RU363032"/>
    </source>
</evidence>
<dbReference type="InterPro" id="IPR035906">
    <property type="entry name" value="MetI-like_sf"/>
</dbReference>
<name>A0A7X0SJ00_9BACL</name>
<evidence type="ECO:0000256" key="3">
    <source>
        <dbReference type="ARBA" id="ARBA00022475"/>
    </source>
</evidence>
<evidence type="ECO:0000256" key="2">
    <source>
        <dbReference type="ARBA" id="ARBA00022448"/>
    </source>
</evidence>
<dbReference type="PANTHER" id="PTHR43744">
    <property type="entry name" value="ABC TRANSPORTER PERMEASE PROTEIN MG189-RELATED-RELATED"/>
    <property type="match status" value="1"/>
</dbReference>
<keyword evidence="3" id="KW-1003">Cell membrane</keyword>
<proteinExistence type="inferred from homology"/>